<dbReference type="Proteomes" id="UP000634136">
    <property type="component" value="Unassembled WGS sequence"/>
</dbReference>
<protein>
    <submittedName>
        <fullName evidence="8">GDSL esterase/lipase</fullName>
    </submittedName>
</protein>
<evidence type="ECO:0000256" key="5">
    <source>
        <dbReference type="ARBA" id="ARBA00022801"/>
    </source>
</evidence>
<organism evidence="8 9">
    <name type="scientific">Senna tora</name>
    <dbReference type="NCBI Taxonomy" id="362788"/>
    <lineage>
        <taxon>Eukaryota</taxon>
        <taxon>Viridiplantae</taxon>
        <taxon>Streptophyta</taxon>
        <taxon>Embryophyta</taxon>
        <taxon>Tracheophyta</taxon>
        <taxon>Spermatophyta</taxon>
        <taxon>Magnoliopsida</taxon>
        <taxon>eudicotyledons</taxon>
        <taxon>Gunneridae</taxon>
        <taxon>Pentapetalae</taxon>
        <taxon>rosids</taxon>
        <taxon>fabids</taxon>
        <taxon>Fabales</taxon>
        <taxon>Fabaceae</taxon>
        <taxon>Caesalpinioideae</taxon>
        <taxon>Cassia clade</taxon>
        <taxon>Senna</taxon>
    </lineage>
</organism>
<dbReference type="OrthoDB" id="1683520at2759"/>
<keyword evidence="9" id="KW-1185">Reference proteome</keyword>
<dbReference type="GO" id="GO:0016042">
    <property type="term" value="P:lipid catabolic process"/>
    <property type="evidence" value="ECO:0007669"/>
    <property type="project" value="UniProtKB-KW"/>
</dbReference>
<evidence type="ECO:0000256" key="4">
    <source>
        <dbReference type="ARBA" id="ARBA00022729"/>
    </source>
</evidence>
<dbReference type="GO" id="GO:0016788">
    <property type="term" value="F:hydrolase activity, acting on ester bonds"/>
    <property type="evidence" value="ECO:0007669"/>
    <property type="project" value="InterPro"/>
</dbReference>
<evidence type="ECO:0000256" key="6">
    <source>
        <dbReference type="ARBA" id="ARBA00022963"/>
    </source>
</evidence>
<dbReference type="PANTHER" id="PTHR45650:SF75">
    <property type="entry name" value="GDSL-LIKE LIPASE_ACYLHYDROLASE"/>
    <property type="match status" value="1"/>
</dbReference>
<sequence>MGFKNLIPPFANISNSDILQGVNYASGAAGIRIETGTHLGVDISLGLQLNHHRVIVSQIAAKYGSFEKAQTQLNKCLYYLNIGSNDYINNYFMPNHYLTSRFFTLEDYTLDLITKYSLTLRLSFLKKLKSLVDEFNNQLSTTNAKFIFINSTAVNLDPPLGFKVLDAGCCKVGEIGQCVANEKPCENRNEYVFYDGFHPTEALNVLTAIASYNASNPAFTYPMDISHLILS</sequence>
<dbReference type="InterPro" id="IPR001087">
    <property type="entry name" value="GDSL"/>
</dbReference>
<dbReference type="InterPro" id="IPR051238">
    <property type="entry name" value="GDSL_esterase/lipase"/>
</dbReference>
<dbReference type="EMBL" id="JAAIUW010000002">
    <property type="protein sequence ID" value="KAF7840383.1"/>
    <property type="molecule type" value="Genomic_DNA"/>
</dbReference>
<name>A0A834X7P6_9FABA</name>
<keyword evidence="4" id="KW-0732">Signal</keyword>
<keyword evidence="3" id="KW-0964">Secreted</keyword>
<evidence type="ECO:0000256" key="3">
    <source>
        <dbReference type="ARBA" id="ARBA00022525"/>
    </source>
</evidence>
<comment type="similarity">
    <text evidence="2">Belongs to the 'GDSL' lipolytic enzyme family.</text>
</comment>
<accession>A0A834X7P6</accession>
<comment type="caution">
    <text evidence="8">The sequence shown here is derived from an EMBL/GenBank/DDBJ whole genome shotgun (WGS) entry which is preliminary data.</text>
</comment>
<gene>
    <name evidence="8" type="ORF">G2W53_002681</name>
</gene>
<dbReference type="PANTHER" id="PTHR45650">
    <property type="entry name" value="GDSL-LIKE LIPASE/ACYLHYDROLASE-RELATED"/>
    <property type="match status" value="1"/>
</dbReference>
<evidence type="ECO:0000256" key="1">
    <source>
        <dbReference type="ARBA" id="ARBA00004613"/>
    </source>
</evidence>
<dbReference type="Gene3D" id="3.40.50.1110">
    <property type="entry name" value="SGNH hydrolase"/>
    <property type="match status" value="1"/>
</dbReference>
<evidence type="ECO:0000313" key="8">
    <source>
        <dbReference type="EMBL" id="KAF7840383.1"/>
    </source>
</evidence>
<evidence type="ECO:0000256" key="2">
    <source>
        <dbReference type="ARBA" id="ARBA00008668"/>
    </source>
</evidence>
<dbReference type="GO" id="GO:0005576">
    <property type="term" value="C:extracellular region"/>
    <property type="evidence" value="ECO:0007669"/>
    <property type="project" value="UniProtKB-SubCell"/>
</dbReference>
<dbReference type="Pfam" id="PF00657">
    <property type="entry name" value="Lipase_GDSL"/>
    <property type="match status" value="1"/>
</dbReference>
<keyword evidence="6" id="KW-0442">Lipid degradation</keyword>
<evidence type="ECO:0000313" key="9">
    <source>
        <dbReference type="Proteomes" id="UP000634136"/>
    </source>
</evidence>
<keyword evidence="5" id="KW-0378">Hydrolase</keyword>
<dbReference type="InterPro" id="IPR036514">
    <property type="entry name" value="SGNH_hydro_sf"/>
</dbReference>
<evidence type="ECO:0000256" key="7">
    <source>
        <dbReference type="ARBA" id="ARBA00023098"/>
    </source>
</evidence>
<keyword evidence="7" id="KW-0443">Lipid metabolism</keyword>
<reference evidence="8" key="1">
    <citation type="submission" date="2020-09" db="EMBL/GenBank/DDBJ databases">
        <title>Genome-Enabled Discovery of Anthraquinone Biosynthesis in Senna tora.</title>
        <authorList>
            <person name="Kang S.-H."/>
            <person name="Pandey R.P."/>
            <person name="Lee C.-M."/>
            <person name="Sim J.-S."/>
            <person name="Jeong J.-T."/>
            <person name="Choi B.-S."/>
            <person name="Jung M."/>
            <person name="Ginzburg D."/>
            <person name="Zhao K."/>
            <person name="Won S.Y."/>
            <person name="Oh T.-J."/>
            <person name="Yu Y."/>
            <person name="Kim N.-H."/>
            <person name="Lee O.R."/>
            <person name="Lee T.-H."/>
            <person name="Bashyal P."/>
            <person name="Kim T.-S."/>
            <person name="Lee W.-H."/>
            <person name="Kawkins C."/>
            <person name="Kim C.-K."/>
            <person name="Kim J.S."/>
            <person name="Ahn B.O."/>
            <person name="Rhee S.Y."/>
            <person name="Sohng J.K."/>
        </authorList>
    </citation>
    <scope>NUCLEOTIDE SEQUENCE</scope>
    <source>
        <tissue evidence="8">Leaf</tissue>
    </source>
</reference>
<dbReference type="AlphaFoldDB" id="A0A834X7P6"/>
<proteinExistence type="inferred from homology"/>
<comment type="subcellular location">
    <subcellularLocation>
        <location evidence="1">Secreted</location>
    </subcellularLocation>
</comment>